<dbReference type="PANTHER" id="PTHR44086:SF10">
    <property type="entry name" value="THIOSULFATE SULFURTRANSFERASE_RHODANESE-LIKE DOMAIN-CONTAINING PROTEIN 3"/>
    <property type="match status" value="1"/>
</dbReference>
<dbReference type="PANTHER" id="PTHR44086">
    <property type="entry name" value="THIOSULFATE SULFURTRANSFERASE RDL2, MITOCHONDRIAL-RELATED"/>
    <property type="match status" value="1"/>
</dbReference>
<dbReference type="GO" id="GO:0004792">
    <property type="term" value="F:thiosulfate-cyanide sulfurtransferase activity"/>
    <property type="evidence" value="ECO:0007669"/>
    <property type="project" value="TreeGrafter"/>
</dbReference>
<protein>
    <submittedName>
        <fullName evidence="2">Thiosulfate sulfurtransferase</fullName>
    </submittedName>
</protein>
<dbReference type="OrthoDB" id="9815890at2"/>
<dbReference type="RefSeq" id="WP_124945256.1">
    <property type="nucleotide sequence ID" value="NZ_BHVT01000009.1"/>
</dbReference>
<evidence type="ECO:0000313" key="2">
    <source>
        <dbReference type="EMBL" id="TCV86429.1"/>
    </source>
</evidence>
<dbReference type="PROSITE" id="PS50206">
    <property type="entry name" value="RHODANESE_3"/>
    <property type="match status" value="1"/>
</dbReference>
<proteinExistence type="predicted"/>
<dbReference type="SMART" id="SM00450">
    <property type="entry name" value="RHOD"/>
    <property type="match status" value="1"/>
</dbReference>
<dbReference type="Proteomes" id="UP000295367">
    <property type="component" value="Unassembled WGS sequence"/>
</dbReference>
<dbReference type="InterPro" id="IPR036873">
    <property type="entry name" value="Rhodanese-like_dom_sf"/>
</dbReference>
<reference evidence="2 3" key="1">
    <citation type="submission" date="2019-03" db="EMBL/GenBank/DDBJ databases">
        <title>Genomic Encyclopedia of Type Strains, Phase IV (KMG-IV): sequencing the most valuable type-strain genomes for metagenomic binning, comparative biology and taxonomic classification.</title>
        <authorList>
            <person name="Goeker M."/>
        </authorList>
    </citation>
    <scope>NUCLEOTIDE SEQUENCE [LARGE SCALE GENOMIC DNA]</scope>
    <source>
        <strain evidence="2 3">DSM 100309</strain>
    </source>
</reference>
<dbReference type="InterPro" id="IPR001763">
    <property type="entry name" value="Rhodanese-like_dom"/>
</dbReference>
<dbReference type="SUPFAM" id="SSF52821">
    <property type="entry name" value="Rhodanese/Cell cycle control phosphatase"/>
    <property type="match status" value="1"/>
</dbReference>
<organism evidence="2 3">
    <name type="scientific">Sulfurirhabdus autotrophica</name>
    <dbReference type="NCBI Taxonomy" id="1706046"/>
    <lineage>
        <taxon>Bacteria</taxon>
        <taxon>Pseudomonadati</taxon>
        <taxon>Pseudomonadota</taxon>
        <taxon>Betaproteobacteria</taxon>
        <taxon>Nitrosomonadales</taxon>
        <taxon>Sulfuricellaceae</taxon>
        <taxon>Sulfurirhabdus</taxon>
    </lineage>
</organism>
<dbReference type="Gene3D" id="3.40.250.10">
    <property type="entry name" value="Rhodanese-like domain"/>
    <property type="match status" value="1"/>
</dbReference>
<comment type="caution">
    <text evidence="2">The sequence shown here is derived from an EMBL/GenBank/DDBJ whole genome shotgun (WGS) entry which is preliminary data.</text>
</comment>
<dbReference type="Pfam" id="PF00581">
    <property type="entry name" value="Rhodanese"/>
    <property type="match status" value="1"/>
</dbReference>
<dbReference type="AlphaFoldDB" id="A0A4V2W224"/>
<accession>A0A4V2W224</accession>
<gene>
    <name evidence="2" type="ORF">EDC63_107117</name>
</gene>
<sequence length="151" mass="16537">MGNITEILKTAHERAIQLGLPYEGALLPAEAYHLLSEAPSAVLVDVRAHAEWELIGTIPGSAQIEWQSYPGWHANPFFITNLKQQIDSESLVMFICRSGGRSHKAAIAAMEAGFTNCYNVIQGFEGDKDPATNRRSSVNGWKAAGLPWQQS</sequence>
<dbReference type="CDD" id="cd01522">
    <property type="entry name" value="RHOD_1"/>
    <property type="match status" value="1"/>
</dbReference>
<dbReference type="EMBL" id="SMCO01000007">
    <property type="protein sequence ID" value="TCV86429.1"/>
    <property type="molecule type" value="Genomic_DNA"/>
</dbReference>
<keyword evidence="2" id="KW-0808">Transferase</keyword>
<keyword evidence="3" id="KW-1185">Reference proteome</keyword>
<feature type="domain" description="Rhodanese" evidence="1">
    <location>
        <begin position="37"/>
        <end position="150"/>
    </location>
</feature>
<name>A0A4V2W224_9PROT</name>
<evidence type="ECO:0000313" key="3">
    <source>
        <dbReference type="Proteomes" id="UP000295367"/>
    </source>
</evidence>
<evidence type="ECO:0000259" key="1">
    <source>
        <dbReference type="PROSITE" id="PS50206"/>
    </source>
</evidence>